<dbReference type="EMBL" id="CAJJDP010000125">
    <property type="protein sequence ID" value="CAD8201908.1"/>
    <property type="molecule type" value="Genomic_DNA"/>
</dbReference>
<keyword evidence="4" id="KW-1185">Reference proteome</keyword>
<evidence type="ECO:0000313" key="4">
    <source>
        <dbReference type="Proteomes" id="UP000683925"/>
    </source>
</evidence>
<feature type="signal peptide" evidence="1">
    <location>
        <begin position="1"/>
        <end position="22"/>
    </location>
</feature>
<name>A0A8S1XMG4_PAROT</name>
<evidence type="ECO:0000313" key="3">
    <source>
        <dbReference type="EMBL" id="CAD8201912.1"/>
    </source>
</evidence>
<proteinExistence type="predicted"/>
<dbReference type="EMBL" id="CAJJDP010000125">
    <property type="protein sequence ID" value="CAD8201912.1"/>
    <property type="molecule type" value="Genomic_DNA"/>
</dbReference>
<gene>
    <name evidence="2" type="ORF">POCTA_138.1.T1250207</name>
    <name evidence="3" type="ORF">POCTA_138.1.T1250209</name>
</gene>
<reference evidence="2" key="1">
    <citation type="submission" date="2021-01" db="EMBL/GenBank/DDBJ databases">
        <authorList>
            <consortium name="Genoscope - CEA"/>
            <person name="William W."/>
        </authorList>
    </citation>
    <scope>NUCLEOTIDE SEQUENCE</scope>
</reference>
<accession>A0A8S1XMG4</accession>
<evidence type="ECO:0000313" key="2">
    <source>
        <dbReference type="EMBL" id="CAD8201908.1"/>
    </source>
</evidence>
<comment type="caution">
    <text evidence="2">The sequence shown here is derived from an EMBL/GenBank/DDBJ whole genome shotgun (WGS) entry which is preliminary data.</text>
</comment>
<dbReference type="Proteomes" id="UP000683925">
    <property type="component" value="Unassembled WGS sequence"/>
</dbReference>
<evidence type="ECO:0000256" key="1">
    <source>
        <dbReference type="SAM" id="SignalP"/>
    </source>
</evidence>
<organism evidence="2 4">
    <name type="scientific">Paramecium octaurelia</name>
    <dbReference type="NCBI Taxonomy" id="43137"/>
    <lineage>
        <taxon>Eukaryota</taxon>
        <taxon>Sar</taxon>
        <taxon>Alveolata</taxon>
        <taxon>Ciliophora</taxon>
        <taxon>Intramacronucleata</taxon>
        <taxon>Oligohymenophorea</taxon>
        <taxon>Peniculida</taxon>
        <taxon>Parameciidae</taxon>
        <taxon>Paramecium</taxon>
    </lineage>
</organism>
<protein>
    <submittedName>
        <fullName evidence="2">Uncharacterized protein</fullName>
    </submittedName>
</protein>
<keyword evidence="1" id="KW-0732">Signal</keyword>
<dbReference type="AlphaFoldDB" id="A0A8S1XMG4"/>
<feature type="chain" id="PRO_5036273353" evidence="1">
    <location>
        <begin position="23"/>
        <end position="79"/>
    </location>
</feature>
<sequence length="79" mass="8889">MKGELILIIYILLMQITNQVCTKEQQLIQGQKYILLKRNHKNALQQQAGALISTARNNFLQAGNLGSCLKDDPYSLSLD</sequence>